<reference evidence="2 3" key="1">
    <citation type="submission" date="2015-09" db="EMBL/GenBank/DDBJ databases">
        <authorList>
            <consortium name="Pathogen Informatics"/>
        </authorList>
    </citation>
    <scope>NUCLEOTIDE SEQUENCE [LARGE SCALE GENOMIC DNA]</scope>
    <source>
        <strain evidence="2 3">2789STDY5608854</strain>
    </source>
</reference>
<evidence type="ECO:0000313" key="2">
    <source>
        <dbReference type="EMBL" id="CUQ08224.1"/>
    </source>
</evidence>
<dbReference type="Proteomes" id="UP000095746">
    <property type="component" value="Unassembled WGS sequence"/>
</dbReference>
<feature type="compositionally biased region" description="Basic and acidic residues" evidence="1">
    <location>
        <begin position="72"/>
        <end position="84"/>
    </location>
</feature>
<protein>
    <submittedName>
        <fullName evidence="2">Uncharacterized protein</fullName>
    </submittedName>
</protein>
<proteinExistence type="predicted"/>
<dbReference type="AlphaFoldDB" id="A0A174TDH1"/>
<feature type="region of interest" description="Disordered" evidence="1">
    <location>
        <begin position="1"/>
        <end position="33"/>
    </location>
</feature>
<dbReference type="EMBL" id="CYZT01000664">
    <property type="protein sequence ID" value="CUQ08224.1"/>
    <property type="molecule type" value="Genomic_DNA"/>
</dbReference>
<organism evidence="2 3">
    <name type="scientific">Flavonifractor plautii</name>
    <name type="common">Fusobacterium plautii</name>
    <dbReference type="NCBI Taxonomy" id="292800"/>
    <lineage>
        <taxon>Bacteria</taxon>
        <taxon>Bacillati</taxon>
        <taxon>Bacillota</taxon>
        <taxon>Clostridia</taxon>
        <taxon>Eubacteriales</taxon>
        <taxon>Oscillospiraceae</taxon>
        <taxon>Flavonifractor</taxon>
    </lineage>
</organism>
<feature type="compositionally biased region" description="Low complexity" evidence="1">
    <location>
        <begin position="59"/>
        <end position="71"/>
    </location>
</feature>
<sequence length="84" mass="9312">MTIWPSFTLPLSQPSPSSTRVGNPAASSRRLTSWAAPEVCLQPQWQKYTAPSARRRRASSAARSARRSAPPLKEEQTSRRAMDS</sequence>
<feature type="compositionally biased region" description="Low complexity" evidence="1">
    <location>
        <begin position="1"/>
        <end position="19"/>
    </location>
</feature>
<evidence type="ECO:0000313" key="3">
    <source>
        <dbReference type="Proteomes" id="UP000095746"/>
    </source>
</evidence>
<name>A0A174TDH1_FLAPL</name>
<gene>
    <name evidence="2" type="ORF">ERS852411_03951</name>
</gene>
<evidence type="ECO:0000256" key="1">
    <source>
        <dbReference type="SAM" id="MobiDB-lite"/>
    </source>
</evidence>
<feature type="region of interest" description="Disordered" evidence="1">
    <location>
        <begin position="47"/>
        <end position="84"/>
    </location>
</feature>
<accession>A0A174TDH1</accession>